<dbReference type="Proteomes" id="UP001165092">
    <property type="component" value="Unassembled WGS sequence"/>
</dbReference>
<keyword evidence="1" id="KW-0812">Transmembrane</keyword>
<name>A0A9W6UG46_9ACTN</name>
<keyword evidence="1" id="KW-0472">Membrane</keyword>
<dbReference type="AlphaFoldDB" id="A0A9W6UG46"/>
<evidence type="ECO:0000313" key="2">
    <source>
        <dbReference type="EMBL" id="GLU46546.1"/>
    </source>
</evidence>
<protein>
    <submittedName>
        <fullName evidence="2">Uncharacterized protein</fullName>
    </submittedName>
</protein>
<reference evidence="2" key="1">
    <citation type="submission" date="2023-02" db="EMBL/GenBank/DDBJ databases">
        <title>Nocardiopsis ansamitocini NBRC 112285.</title>
        <authorList>
            <person name="Ichikawa N."/>
            <person name="Sato H."/>
            <person name="Tonouchi N."/>
        </authorList>
    </citation>
    <scope>NUCLEOTIDE SEQUENCE</scope>
    <source>
        <strain evidence="2">NBRC 112285</strain>
    </source>
</reference>
<dbReference type="EMBL" id="BSQG01000001">
    <property type="protein sequence ID" value="GLU46546.1"/>
    <property type="molecule type" value="Genomic_DNA"/>
</dbReference>
<keyword evidence="1" id="KW-1133">Transmembrane helix</keyword>
<keyword evidence="3" id="KW-1185">Reference proteome</keyword>
<sequence>MAYQRGDRQRAGARLLALLLVAGGTFLGAPVQAASADAVLDQAVAALDDPGLYTADATELDPGIRELAAARLADARTPVRAALLGRGDASVLVADLAEKIGDPGVYVVTTEERSPTGATTIRTAWQVVGGGTDPDDLDHHFTFYPGGTGAQLIALPDVLDDDLLPAVREAADTETVYIHPAVAALPGIDAERIAQRYNGINSARVAVLPATVRDNDAFAEALLDPLEPSGTALLLVWEHNGFRPVPASGSTGPDPAELGSALSGGSVLDADDVEPLLTEFAALAGGDVLDSAARGLADSHLYLHPLAVHDVDEAARDRIDTALAELDEPVRVAVLPRGAAGFEAGAVNAGEPAVAAAVARDLDQPVVVYGVDGLGEIRDESVHGSLVGGAGPSGAYDLDTAAFFGRSPDGTAASLSGLLEQLGAEPAHTPTGQQPADDPQTSGAGWVVAAVVASLALGAPLLLLSALRLRQARRRRIHERQDEALMEQMRAEEAQRVTAIRSENENLITSLGEELAAAAPAVVDPPRKLQRHLREYEKLKERNRTADDIDTVVSIRSGAQRTRAAVEEWNRRQRS</sequence>
<gene>
    <name evidence="2" type="ORF">Nans01_08970</name>
</gene>
<evidence type="ECO:0000313" key="3">
    <source>
        <dbReference type="Proteomes" id="UP001165092"/>
    </source>
</evidence>
<accession>A0A9W6UG46</accession>
<evidence type="ECO:0000256" key="1">
    <source>
        <dbReference type="SAM" id="Phobius"/>
    </source>
</evidence>
<organism evidence="2 3">
    <name type="scientific">Nocardiopsis ansamitocini</name>
    <dbReference type="NCBI Taxonomy" id="1670832"/>
    <lineage>
        <taxon>Bacteria</taxon>
        <taxon>Bacillati</taxon>
        <taxon>Actinomycetota</taxon>
        <taxon>Actinomycetes</taxon>
        <taxon>Streptosporangiales</taxon>
        <taxon>Nocardiopsidaceae</taxon>
        <taxon>Nocardiopsis</taxon>
    </lineage>
</organism>
<dbReference type="RefSeq" id="WP_285757391.1">
    <property type="nucleotide sequence ID" value="NZ_BSQG01000001.1"/>
</dbReference>
<feature type="transmembrane region" description="Helical" evidence="1">
    <location>
        <begin position="443"/>
        <end position="467"/>
    </location>
</feature>
<proteinExistence type="predicted"/>
<comment type="caution">
    <text evidence="2">The sequence shown here is derived from an EMBL/GenBank/DDBJ whole genome shotgun (WGS) entry which is preliminary data.</text>
</comment>